<comment type="caution">
    <text evidence="10">The sequence shown here is derived from an EMBL/GenBank/DDBJ whole genome shotgun (WGS) entry which is preliminary data.</text>
</comment>
<keyword evidence="8" id="KW-0812">Transmembrane</keyword>
<dbReference type="InterPro" id="IPR036890">
    <property type="entry name" value="HATPase_C_sf"/>
</dbReference>
<feature type="coiled-coil region" evidence="7">
    <location>
        <begin position="472"/>
        <end position="509"/>
    </location>
</feature>
<keyword evidence="7" id="KW-0175">Coiled coil</keyword>
<keyword evidence="11" id="KW-1185">Reference proteome</keyword>
<evidence type="ECO:0000259" key="9">
    <source>
        <dbReference type="PROSITE" id="PS50109"/>
    </source>
</evidence>
<dbReference type="CDD" id="cd00082">
    <property type="entry name" value="HisKA"/>
    <property type="match status" value="1"/>
</dbReference>
<dbReference type="RefSeq" id="WP_146854733.1">
    <property type="nucleotide sequence ID" value="NZ_BKAG01000055.1"/>
</dbReference>
<dbReference type="SUPFAM" id="SSF55874">
    <property type="entry name" value="ATPase domain of HSP90 chaperone/DNA topoisomerase II/histidine kinase"/>
    <property type="match status" value="1"/>
</dbReference>
<keyword evidence="5" id="KW-0418">Kinase</keyword>
<feature type="domain" description="Histidine kinase" evidence="9">
    <location>
        <begin position="513"/>
        <end position="729"/>
    </location>
</feature>
<dbReference type="GO" id="GO:0000155">
    <property type="term" value="F:phosphorelay sensor kinase activity"/>
    <property type="evidence" value="ECO:0007669"/>
    <property type="project" value="InterPro"/>
</dbReference>
<evidence type="ECO:0000256" key="4">
    <source>
        <dbReference type="ARBA" id="ARBA00022679"/>
    </source>
</evidence>
<dbReference type="PRINTS" id="PR00344">
    <property type="entry name" value="BCTRLSENSOR"/>
</dbReference>
<dbReference type="InterPro" id="IPR004358">
    <property type="entry name" value="Sig_transdc_His_kin-like_C"/>
</dbReference>
<dbReference type="OrthoDB" id="197069at2"/>
<keyword evidence="8" id="KW-1133">Transmembrane helix</keyword>
<sequence>MLLVVFAVTEAPSLHAQTAEPVLTKVTDVLALSSEVVEKGTRTVRLRGVVNYVTANGDDFTLHDGVACVSVVTGDEAAPAFASEVEIEGTVISEPFFERQQTRVKLVKLTVIGPGKLPAAIPATLTDVSEFKHLDQWVSVEGTVLQVRASMSLFTIQMVADTGSCNVLVRDWPRTSFPRDWVGGRVRVVGLNRAYMPGSRFLSLVAPSPDQVTVLKTGVVDPLDAPATTVAALLKSGPSRDRVKLTGTLLGATSGNVYYARSAEGGAFSFYMLHPIDEDKSGRFSTPIIMPKVETGDELEVVGIPGRVDPGVHLDYGVVRVVKQGPKPAPMSSDIAAVVAGNHVHDWVEVQGRLLSVDDVLVAPGRFRTTMKLEDGEHKIVAFLDAPLRGALASLEPDTLLKVRGIVTGAPHFPQIRLWVVSQDDLQSLGTAKEVVTRRLWTGLGFAVMTVVMMAGWVFLLRRSREAVRGANASLEARVVERTSELAMAKEELDRALSQERELNELKTRFVSLVSHEFRTPLGVTMSAVEVLRHYRDRISGEKHEELLEDIYSATLQMSGLMEQVLLLGRAEAGKLVWRPTLLDLPDLCEKLVDEGLSAMHRRCPVNFTPEGDFSEACMDESLLRHIISNLLSNAVKYSPEGSPVEFQLRREDEEVVLSVRDHGIGIPAEDQARLYEAFYRASNVGETPGTGLGLLLVKHCVELHHGRVSLESTVGDGTTFTVRLPLRKCACP</sequence>
<evidence type="ECO:0000313" key="10">
    <source>
        <dbReference type="EMBL" id="GEP45645.1"/>
    </source>
</evidence>
<accession>A0A512MFX5</accession>
<dbReference type="EMBL" id="BKAG01000055">
    <property type="protein sequence ID" value="GEP45645.1"/>
    <property type="molecule type" value="Genomic_DNA"/>
</dbReference>
<feature type="transmembrane region" description="Helical" evidence="8">
    <location>
        <begin position="440"/>
        <end position="460"/>
    </location>
</feature>
<dbReference type="PROSITE" id="PS50109">
    <property type="entry name" value="HIS_KIN"/>
    <property type="match status" value="1"/>
</dbReference>
<dbReference type="AlphaFoldDB" id="A0A512MFX5"/>
<dbReference type="Pfam" id="PF02518">
    <property type="entry name" value="HATPase_c"/>
    <property type="match status" value="1"/>
</dbReference>
<dbReference type="InterPro" id="IPR050736">
    <property type="entry name" value="Sensor_HK_Regulatory"/>
</dbReference>
<dbReference type="InterPro" id="IPR003594">
    <property type="entry name" value="HATPase_dom"/>
</dbReference>
<protein>
    <recommendedName>
        <fullName evidence="2">histidine kinase</fullName>
        <ecNumber evidence="2">2.7.13.3</ecNumber>
    </recommendedName>
</protein>
<dbReference type="InterPro" id="IPR036097">
    <property type="entry name" value="HisK_dim/P_sf"/>
</dbReference>
<comment type="catalytic activity">
    <reaction evidence="1">
        <text>ATP + protein L-histidine = ADP + protein N-phospho-L-histidine.</text>
        <dbReference type="EC" id="2.7.13.3"/>
    </reaction>
</comment>
<keyword evidence="3" id="KW-0597">Phosphoprotein</keyword>
<dbReference type="Gene3D" id="3.30.565.10">
    <property type="entry name" value="Histidine kinase-like ATPase, C-terminal domain"/>
    <property type="match status" value="1"/>
</dbReference>
<evidence type="ECO:0000256" key="7">
    <source>
        <dbReference type="SAM" id="Coils"/>
    </source>
</evidence>
<dbReference type="Gene3D" id="1.10.287.130">
    <property type="match status" value="1"/>
</dbReference>
<dbReference type="CDD" id="cd00075">
    <property type="entry name" value="HATPase"/>
    <property type="match status" value="1"/>
</dbReference>
<reference evidence="10 11" key="1">
    <citation type="submission" date="2019-07" db="EMBL/GenBank/DDBJ databases">
        <title>Whole genome shotgun sequence of Brevifollis gellanilyticus NBRC 108608.</title>
        <authorList>
            <person name="Hosoyama A."/>
            <person name="Uohara A."/>
            <person name="Ohji S."/>
            <person name="Ichikawa N."/>
        </authorList>
    </citation>
    <scope>NUCLEOTIDE SEQUENCE [LARGE SCALE GENOMIC DNA]</scope>
    <source>
        <strain evidence="10 11">NBRC 108608</strain>
    </source>
</reference>
<organism evidence="10 11">
    <name type="scientific">Brevifollis gellanilyticus</name>
    <dbReference type="NCBI Taxonomy" id="748831"/>
    <lineage>
        <taxon>Bacteria</taxon>
        <taxon>Pseudomonadati</taxon>
        <taxon>Verrucomicrobiota</taxon>
        <taxon>Verrucomicrobiia</taxon>
        <taxon>Verrucomicrobiales</taxon>
        <taxon>Verrucomicrobiaceae</taxon>
    </lineage>
</organism>
<evidence type="ECO:0000313" key="11">
    <source>
        <dbReference type="Proteomes" id="UP000321577"/>
    </source>
</evidence>
<keyword evidence="8" id="KW-0472">Membrane</keyword>
<dbReference type="EC" id="2.7.13.3" evidence="2"/>
<evidence type="ECO:0000256" key="3">
    <source>
        <dbReference type="ARBA" id="ARBA00022553"/>
    </source>
</evidence>
<name>A0A512MFX5_9BACT</name>
<proteinExistence type="predicted"/>
<keyword evidence="4" id="KW-0808">Transferase</keyword>
<gene>
    <name evidence="10" type="ORF">BGE01nite_49360</name>
</gene>
<evidence type="ECO:0000256" key="1">
    <source>
        <dbReference type="ARBA" id="ARBA00000085"/>
    </source>
</evidence>
<dbReference type="PANTHER" id="PTHR43711:SF26">
    <property type="entry name" value="SENSOR HISTIDINE KINASE RCSC"/>
    <property type="match status" value="1"/>
</dbReference>
<evidence type="ECO:0000256" key="6">
    <source>
        <dbReference type="ARBA" id="ARBA00023012"/>
    </source>
</evidence>
<evidence type="ECO:0000256" key="5">
    <source>
        <dbReference type="ARBA" id="ARBA00022777"/>
    </source>
</evidence>
<dbReference type="PANTHER" id="PTHR43711">
    <property type="entry name" value="TWO-COMPONENT HISTIDINE KINASE"/>
    <property type="match status" value="1"/>
</dbReference>
<dbReference type="FunFam" id="3.30.565.10:FF:000006">
    <property type="entry name" value="Sensor histidine kinase WalK"/>
    <property type="match status" value="1"/>
</dbReference>
<dbReference type="SUPFAM" id="SSF47384">
    <property type="entry name" value="Homodimeric domain of signal transducing histidine kinase"/>
    <property type="match status" value="1"/>
</dbReference>
<dbReference type="Pfam" id="PF00512">
    <property type="entry name" value="HisKA"/>
    <property type="match status" value="1"/>
</dbReference>
<evidence type="ECO:0000256" key="2">
    <source>
        <dbReference type="ARBA" id="ARBA00012438"/>
    </source>
</evidence>
<dbReference type="SMART" id="SM00387">
    <property type="entry name" value="HATPase_c"/>
    <property type="match status" value="1"/>
</dbReference>
<dbReference type="Proteomes" id="UP000321577">
    <property type="component" value="Unassembled WGS sequence"/>
</dbReference>
<evidence type="ECO:0000256" key="8">
    <source>
        <dbReference type="SAM" id="Phobius"/>
    </source>
</evidence>
<dbReference type="InterPro" id="IPR003661">
    <property type="entry name" value="HisK_dim/P_dom"/>
</dbReference>
<dbReference type="InterPro" id="IPR005467">
    <property type="entry name" value="His_kinase_dom"/>
</dbReference>
<dbReference type="SMART" id="SM00388">
    <property type="entry name" value="HisKA"/>
    <property type="match status" value="1"/>
</dbReference>
<keyword evidence="6" id="KW-0902">Two-component regulatory system</keyword>